<keyword evidence="4" id="KW-1185">Reference proteome</keyword>
<dbReference type="Proteomes" id="UP001550603">
    <property type="component" value="Unassembled WGS sequence"/>
</dbReference>
<reference evidence="3 4" key="1">
    <citation type="submission" date="2024-06" db="EMBL/GenBank/DDBJ databases">
        <title>The Natural Products Discovery Center: Release of the First 8490 Sequenced Strains for Exploring Actinobacteria Biosynthetic Diversity.</title>
        <authorList>
            <person name="Kalkreuter E."/>
            <person name="Kautsar S.A."/>
            <person name="Yang D."/>
            <person name="Bader C.D."/>
            <person name="Teijaro C.N."/>
            <person name="Fluegel L."/>
            <person name="Davis C.M."/>
            <person name="Simpson J.R."/>
            <person name="Lauterbach L."/>
            <person name="Steele A.D."/>
            <person name="Gui C."/>
            <person name="Meng S."/>
            <person name="Li G."/>
            <person name="Viehrig K."/>
            <person name="Ye F."/>
            <person name="Su P."/>
            <person name="Kiefer A.F."/>
            <person name="Nichols A."/>
            <person name="Cepeda A.J."/>
            <person name="Yan W."/>
            <person name="Fan B."/>
            <person name="Jiang Y."/>
            <person name="Adhikari A."/>
            <person name="Zheng C.-J."/>
            <person name="Schuster L."/>
            <person name="Cowan T.M."/>
            <person name="Smanski M.J."/>
            <person name="Chevrette M.G."/>
            <person name="De Carvalho L.P.S."/>
            <person name="Shen B."/>
        </authorList>
    </citation>
    <scope>NUCLEOTIDE SEQUENCE [LARGE SCALE GENOMIC DNA]</scope>
    <source>
        <strain evidence="3 4">NPDC019583</strain>
    </source>
</reference>
<evidence type="ECO:0000313" key="3">
    <source>
        <dbReference type="EMBL" id="MEU2266788.1"/>
    </source>
</evidence>
<proteinExistence type="predicted"/>
<dbReference type="InterPro" id="IPR024185">
    <property type="entry name" value="FTHF_cligase-like_sf"/>
</dbReference>
<evidence type="ECO:0000259" key="2">
    <source>
        <dbReference type="Pfam" id="PF02589"/>
    </source>
</evidence>
<feature type="region of interest" description="Disordered" evidence="1">
    <location>
        <begin position="72"/>
        <end position="123"/>
    </location>
</feature>
<evidence type="ECO:0000256" key="1">
    <source>
        <dbReference type="SAM" id="MobiDB-lite"/>
    </source>
</evidence>
<gene>
    <name evidence="3" type="ORF">ABZ568_10250</name>
</gene>
<sequence>MNQLDAANAVITTVATAIAVTGSVTLDHGPGQGRRALTLLPDQHVCVVRASQIAPDVPEALNRLDPYRPLTLVSGPSATSVGDRRSPPPCAQPPPGTARRTGPAPRRHAGRRHHRAPGCTRPNVWRAQASRWVLTDKFPVRRRSSAPPHLM</sequence>
<protein>
    <submittedName>
        <fullName evidence="3">LUD domain-containing protein</fullName>
    </submittedName>
</protein>
<dbReference type="InterPro" id="IPR037171">
    <property type="entry name" value="NagB/RpiA_transferase-like"/>
</dbReference>
<dbReference type="PANTHER" id="PTHR43682:SF1">
    <property type="entry name" value="LACTATE UTILIZATION PROTEIN C"/>
    <property type="match status" value="1"/>
</dbReference>
<dbReference type="PANTHER" id="PTHR43682">
    <property type="entry name" value="LACTATE UTILIZATION PROTEIN C"/>
    <property type="match status" value="1"/>
</dbReference>
<dbReference type="EMBL" id="JBEYBN010000010">
    <property type="protein sequence ID" value="MEU2266788.1"/>
    <property type="molecule type" value="Genomic_DNA"/>
</dbReference>
<dbReference type="Gene3D" id="3.40.50.10420">
    <property type="entry name" value="NagB/RpiA/CoA transferase-like"/>
    <property type="match status" value="1"/>
</dbReference>
<comment type="caution">
    <text evidence="3">The sequence shown here is derived from an EMBL/GenBank/DDBJ whole genome shotgun (WGS) entry which is preliminary data.</text>
</comment>
<dbReference type="Pfam" id="PF02589">
    <property type="entry name" value="LUD_dom"/>
    <property type="match status" value="1"/>
</dbReference>
<dbReference type="SUPFAM" id="SSF100950">
    <property type="entry name" value="NagB/RpiA/CoA transferase-like"/>
    <property type="match status" value="1"/>
</dbReference>
<feature type="domain" description="LUD" evidence="2">
    <location>
        <begin position="2"/>
        <end position="66"/>
    </location>
</feature>
<feature type="compositionally biased region" description="Basic residues" evidence="1">
    <location>
        <begin position="105"/>
        <end position="116"/>
    </location>
</feature>
<organism evidence="3 4">
    <name type="scientific">Streptomyces olindensis</name>
    <dbReference type="NCBI Taxonomy" id="358823"/>
    <lineage>
        <taxon>Bacteria</taxon>
        <taxon>Bacillati</taxon>
        <taxon>Actinomycetota</taxon>
        <taxon>Actinomycetes</taxon>
        <taxon>Kitasatosporales</taxon>
        <taxon>Streptomycetaceae</taxon>
        <taxon>Streptomyces</taxon>
    </lineage>
</organism>
<evidence type="ECO:0000313" key="4">
    <source>
        <dbReference type="Proteomes" id="UP001550603"/>
    </source>
</evidence>
<dbReference type="InterPro" id="IPR003741">
    <property type="entry name" value="LUD_dom"/>
</dbReference>
<accession>A0ABV2XS05</accession>
<name>A0ABV2XS05_9ACTN</name>
<feature type="compositionally biased region" description="Pro residues" evidence="1">
    <location>
        <begin position="87"/>
        <end position="96"/>
    </location>
</feature>
<dbReference type="RefSeq" id="WP_359787446.1">
    <property type="nucleotide sequence ID" value="NZ_JBEYBN010000010.1"/>
</dbReference>